<feature type="transmembrane region" description="Helical" evidence="5">
    <location>
        <begin position="422"/>
        <end position="443"/>
    </location>
</feature>
<evidence type="ECO:0000259" key="6">
    <source>
        <dbReference type="Pfam" id="PF04932"/>
    </source>
</evidence>
<dbReference type="PATRIC" id="fig|1132509.6.peg.1234"/>
<dbReference type="GO" id="GO:0016020">
    <property type="term" value="C:membrane"/>
    <property type="evidence" value="ECO:0007669"/>
    <property type="project" value="UniProtKB-SubCell"/>
</dbReference>
<feature type="transmembrane region" description="Helical" evidence="5">
    <location>
        <begin position="163"/>
        <end position="183"/>
    </location>
</feature>
<comment type="subcellular location">
    <subcellularLocation>
        <location evidence="1">Membrane</location>
        <topology evidence="1">Multi-pass membrane protein</topology>
    </subcellularLocation>
</comment>
<evidence type="ECO:0000256" key="5">
    <source>
        <dbReference type="SAM" id="Phobius"/>
    </source>
</evidence>
<feature type="transmembrane region" description="Helical" evidence="5">
    <location>
        <begin position="455"/>
        <end position="473"/>
    </location>
</feature>
<evidence type="ECO:0000313" key="7">
    <source>
        <dbReference type="EMBL" id="EMA39957.1"/>
    </source>
</evidence>
<reference evidence="7 8" key="1">
    <citation type="journal article" date="2014" name="PLoS Genet.">
        <title>Phylogenetically driven sequencing of extremely halophilic archaea reveals strategies for static and dynamic osmo-response.</title>
        <authorList>
            <person name="Becker E.A."/>
            <person name="Seitzer P.M."/>
            <person name="Tritt A."/>
            <person name="Larsen D."/>
            <person name="Krusor M."/>
            <person name="Yao A.I."/>
            <person name="Wu D."/>
            <person name="Madern D."/>
            <person name="Eisen J.A."/>
            <person name="Darling A.E."/>
            <person name="Facciotti M.T."/>
        </authorList>
    </citation>
    <scope>NUCLEOTIDE SEQUENCE [LARGE SCALE GENOMIC DNA]</scope>
    <source>
        <strain evidence="7 8">100A6</strain>
    </source>
</reference>
<dbReference type="PANTHER" id="PTHR37422:SF13">
    <property type="entry name" value="LIPOPOLYSACCHARIDE BIOSYNTHESIS PROTEIN PA4999-RELATED"/>
    <property type="match status" value="1"/>
</dbReference>
<dbReference type="OrthoDB" id="214234at2157"/>
<accession>M0M2A2</accession>
<feature type="transmembrane region" description="Helical" evidence="5">
    <location>
        <begin position="135"/>
        <end position="157"/>
    </location>
</feature>
<name>M0M2A2_9EURY</name>
<organism evidence="7 8">
    <name type="scientific">Halococcus hamelinensis 100A6</name>
    <dbReference type="NCBI Taxonomy" id="1132509"/>
    <lineage>
        <taxon>Archaea</taxon>
        <taxon>Methanobacteriati</taxon>
        <taxon>Methanobacteriota</taxon>
        <taxon>Stenosarchaea group</taxon>
        <taxon>Halobacteria</taxon>
        <taxon>Halobacteriales</taxon>
        <taxon>Halococcaceae</taxon>
        <taxon>Halococcus</taxon>
    </lineage>
</organism>
<dbReference type="InterPro" id="IPR007016">
    <property type="entry name" value="O-antigen_ligase-rel_domated"/>
</dbReference>
<keyword evidence="3 5" id="KW-1133">Transmembrane helix</keyword>
<feature type="transmembrane region" description="Helical" evidence="5">
    <location>
        <begin position="334"/>
        <end position="355"/>
    </location>
</feature>
<gene>
    <name evidence="7" type="ORF">C447_05378</name>
</gene>
<comment type="caution">
    <text evidence="7">The sequence shown here is derived from an EMBL/GenBank/DDBJ whole genome shotgun (WGS) entry which is preliminary data.</text>
</comment>
<evidence type="ECO:0000256" key="2">
    <source>
        <dbReference type="ARBA" id="ARBA00022692"/>
    </source>
</evidence>
<feature type="transmembrane region" description="Helical" evidence="5">
    <location>
        <begin position="279"/>
        <end position="296"/>
    </location>
</feature>
<dbReference type="Pfam" id="PF04932">
    <property type="entry name" value="Wzy_C"/>
    <property type="match status" value="1"/>
</dbReference>
<sequence length="517" mass="53086">MIELTRDRFDGVENALSTRPSASTPFVRTAVLLTGLLAVGVPAVAAALDLPTAAVVVGAALCYLVAVVAAGRAFEGFASAVVVLAVFDIGATLVTGPGIATLDLVAVDLVAIPLAVFLVADAVEDGASVGLNAGWLAAACLAGFVCWTVAAGAVANGGSETAGLMYGVEQLRYLVVFGVAALVARRTNAWCVVTPFVVAVGGNLVVSLVQVVNGGMLGFPFLGEPPDRYLGAFALGPYEVATGFYAGGFVGHGRELAMLLLMVIPLAVAVAARRSWPALLAVGVGVVGAVLSIRVADTDAGWATLLLLGGFFGLYLLGTLAIRTKRRYSTLAALPVVGAIVVALLALARVVQWIVTSADGGAQVFRTSSLDIRLEEYAAAIRLAGQYPWFGIGGGNFYIRSERYIGEADIGVHNTVLANLAATGYVGFGFYVLAVVAVLWVALRLALANGGDDRLLWAAVLAAICAFCAYSSWMSSYSWVVGNTGFWLLAGATVGAAAGGYEATKREISQPSGQLGS</sequence>
<feature type="domain" description="O-antigen ligase-related" evidence="6">
    <location>
        <begin position="287"/>
        <end position="431"/>
    </location>
</feature>
<feature type="transmembrane region" description="Helical" evidence="5">
    <location>
        <begin position="479"/>
        <end position="501"/>
    </location>
</feature>
<dbReference type="RefSeq" id="WP_007691634.1">
    <property type="nucleotide sequence ID" value="NZ_AJRK01000086.1"/>
</dbReference>
<keyword evidence="4 5" id="KW-0472">Membrane</keyword>
<dbReference type="EMBL" id="AOMB01000014">
    <property type="protein sequence ID" value="EMA39957.1"/>
    <property type="molecule type" value="Genomic_DNA"/>
</dbReference>
<evidence type="ECO:0000313" key="8">
    <source>
        <dbReference type="Proteomes" id="UP000011566"/>
    </source>
</evidence>
<feature type="transmembrane region" description="Helical" evidence="5">
    <location>
        <begin position="256"/>
        <end position="272"/>
    </location>
</feature>
<feature type="transmembrane region" description="Helical" evidence="5">
    <location>
        <begin position="77"/>
        <end position="99"/>
    </location>
</feature>
<dbReference type="InterPro" id="IPR051533">
    <property type="entry name" value="WaaL-like"/>
</dbReference>
<evidence type="ECO:0000256" key="4">
    <source>
        <dbReference type="ARBA" id="ARBA00023136"/>
    </source>
</evidence>
<feature type="transmembrane region" description="Helical" evidence="5">
    <location>
        <begin position="190"/>
        <end position="212"/>
    </location>
</feature>
<dbReference type="PANTHER" id="PTHR37422">
    <property type="entry name" value="TEICHURONIC ACID BIOSYNTHESIS PROTEIN TUAE"/>
    <property type="match status" value="1"/>
</dbReference>
<proteinExistence type="predicted"/>
<feature type="transmembrane region" description="Helical" evidence="5">
    <location>
        <begin position="302"/>
        <end position="322"/>
    </location>
</feature>
<dbReference type="AlphaFoldDB" id="M0M2A2"/>
<feature type="transmembrane region" description="Helical" evidence="5">
    <location>
        <begin position="105"/>
        <end position="123"/>
    </location>
</feature>
<protein>
    <submittedName>
        <fullName evidence="7">Polysaccharide deacetylase</fullName>
    </submittedName>
</protein>
<dbReference type="eggNOG" id="ENOG502N5YW">
    <property type="taxonomic scope" value="Archaea"/>
</dbReference>
<dbReference type="Proteomes" id="UP000011566">
    <property type="component" value="Unassembled WGS sequence"/>
</dbReference>
<evidence type="ECO:0000256" key="1">
    <source>
        <dbReference type="ARBA" id="ARBA00004141"/>
    </source>
</evidence>
<feature type="transmembrane region" description="Helical" evidence="5">
    <location>
        <begin position="26"/>
        <end position="47"/>
    </location>
</feature>
<keyword evidence="2 5" id="KW-0812">Transmembrane</keyword>
<feature type="transmembrane region" description="Helical" evidence="5">
    <location>
        <begin position="53"/>
        <end position="70"/>
    </location>
</feature>
<keyword evidence="8" id="KW-1185">Reference proteome</keyword>
<evidence type="ECO:0000256" key="3">
    <source>
        <dbReference type="ARBA" id="ARBA00022989"/>
    </source>
</evidence>